<evidence type="ECO:0000256" key="1">
    <source>
        <dbReference type="ARBA" id="ARBA00002919"/>
    </source>
</evidence>
<evidence type="ECO:0000313" key="14">
    <source>
        <dbReference type="EMBL" id="KKK39667.1"/>
    </source>
</evidence>
<evidence type="ECO:0000256" key="4">
    <source>
        <dbReference type="ARBA" id="ARBA00013014"/>
    </source>
</evidence>
<dbReference type="InterPro" id="IPR036291">
    <property type="entry name" value="NAD(P)-bd_dom_sf"/>
</dbReference>
<dbReference type="EMBL" id="LAYY01000002">
    <property type="protein sequence ID" value="KKK39667.1"/>
    <property type="molecule type" value="Genomic_DNA"/>
</dbReference>
<dbReference type="GO" id="GO:0015940">
    <property type="term" value="P:pantothenate biosynthetic process"/>
    <property type="evidence" value="ECO:0007669"/>
    <property type="project" value="UniProtKB-UniPathway"/>
</dbReference>
<comment type="similarity">
    <text evidence="3 11">Belongs to the ketopantoate reductase family.</text>
</comment>
<evidence type="ECO:0000256" key="3">
    <source>
        <dbReference type="ARBA" id="ARBA00007870"/>
    </source>
</evidence>
<dbReference type="UniPathway" id="UPA00028">
    <property type="reaction ID" value="UER00004"/>
</dbReference>
<evidence type="ECO:0000256" key="9">
    <source>
        <dbReference type="ARBA" id="ARBA00032024"/>
    </source>
</evidence>
<dbReference type="InterPro" id="IPR013328">
    <property type="entry name" value="6PGD_dom2"/>
</dbReference>
<dbReference type="Gene3D" id="1.10.1040.10">
    <property type="entry name" value="N-(1-d-carboxylethyl)-l-norvaline Dehydrogenase, domain 2"/>
    <property type="match status" value="1"/>
</dbReference>
<feature type="domain" description="Ketopantoate reductase C-terminal" evidence="13">
    <location>
        <begin position="176"/>
        <end position="292"/>
    </location>
</feature>
<dbReference type="SUPFAM" id="SSF48179">
    <property type="entry name" value="6-phosphogluconate dehydrogenase C-terminal domain-like"/>
    <property type="match status" value="1"/>
</dbReference>
<comment type="catalytic activity">
    <reaction evidence="10 11">
        <text>(R)-pantoate + NADP(+) = 2-dehydropantoate + NADPH + H(+)</text>
        <dbReference type="Rhea" id="RHEA:16233"/>
        <dbReference type="ChEBI" id="CHEBI:11561"/>
        <dbReference type="ChEBI" id="CHEBI:15378"/>
        <dbReference type="ChEBI" id="CHEBI:15980"/>
        <dbReference type="ChEBI" id="CHEBI:57783"/>
        <dbReference type="ChEBI" id="CHEBI:58349"/>
        <dbReference type="EC" id="1.1.1.169"/>
    </reaction>
</comment>
<dbReference type="Proteomes" id="UP000034166">
    <property type="component" value="Unassembled WGS sequence"/>
</dbReference>
<dbReference type="PATRIC" id="fig|1408103.3.peg.669"/>
<dbReference type="Pfam" id="PF02558">
    <property type="entry name" value="ApbA"/>
    <property type="match status" value="1"/>
</dbReference>
<dbReference type="PANTHER" id="PTHR43765:SF2">
    <property type="entry name" value="2-DEHYDROPANTOATE 2-REDUCTASE"/>
    <property type="match status" value="1"/>
</dbReference>
<evidence type="ECO:0000256" key="5">
    <source>
        <dbReference type="ARBA" id="ARBA00019465"/>
    </source>
</evidence>
<dbReference type="InterPro" id="IPR013332">
    <property type="entry name" value="KPR_N"/>
</dbReference>
<reference evidence="14 15" key="1">
    <citation type="submission" date="2015-04" db="EMBL/GenBank/DDBJ databases">
        <title>Taxonomic description and genome sequence of Bacillus campisalis sp. nov., a novel member of the genus Bacillus isolated from solar saltern.</title>
        <authorList>
            <person name="Mathan Kumar R."/>
            <person name="Kaur G."/>
            <person name="Kumar A."/>
            <person name="Singh N.K."/>
            <person name="Kaur N."/>
            <person name="Kumar N."/>
            <person name="Mayilraj S."/>
        </authorList>
    </citation>
    <scope>NUCLEOTIDE SEQUENCE [LARGE SCALE GENOMIC DNA]</scope>
    <source>
        <strain evidence="14 15">SA2-6</strain>
    </source>
</reference>
<evidence type="ECO:0000313" key="15">
    <source>
        <dbReference type="Proteomes" id="UP000034166"/>
    </source>
</evidence>
<accession>A0A0M2T323</accession>
<sequence>MRIGIIGAGSIGLLFSWYLSEKHEVTLYTRTVHQADLINRKGVTLVKETEEVRKLPAKPMDEWVGGDDLTIITVKQYQLQEVLFQIEDKLDEAGSLLFLQNGMGHLKLIEKLQSSSIYVGSIEHGAVRESAARVRHNGAGAIRAAVFKGSLVRLEELANNAPEDFSIQVETDYYEILVRKLVVNAVINPLTAVFQVQNGILLANPFYRKIAMSLLEETLCVLETADKEKHYRDVVNVCEKTASNYSSMYADLSQGRRTEIDAILGFLIEEAEKRGVHCPYICNYYHMIKGKEFQGEVVT</sequence>
<organism evidence="14 15">
    <name type="scientific">Mesobacillus campisalis</name>
    <dbReference type="NCBI Taxonomy" id="1408103"/>
    <lineage>
        <taxon>Bacteria</taxon>
        <taxon>Bacillati</taxon>
        <taxon>Bacillota</taxon>
        <taxon>Bacilli</taxon>
        <taxon>Bacillales</taxon>
        <taxon>Bacillaceae</taxon>
        <taxon>Mesobacillus</taxon>
    </lineage>
</organism>
<keyword evidence="7 11" id="KW-0521">NADP</keyword>
<evidence type="ECO:0000259" key="13">
    <source>
        <dbReference type="Pfam" id="PF08546"/>
    </source>
</evidence>
<dbReference type="Gene3D" id="3.40.50.720">
    <property type="entry name" value="NAD(P)-binding Rossmann-like Domain"/>
    <property type="match status" value="1"/>
</dbReference>
<comment type="function">
    <text evidence="1 11">Catalyzes the NADPH-dependent reduction of ketopantoate into pantoic acid.</text>
</comment>
<dbReference type="GO" id="GO:0050661">
    <property type="term" value="F:NADP binding"/>
    <property type="evidence" value="ECO:0007669"/>
    <property type="project" value="TreeGrafter"/>
</dbReference>
<evidence type="ECO:0000256" key="11">
    <source>
        <dbReference type="RuleBase" id="RU362068"/>
    </source>
</evidence>
<keyword evidence="15" id="KW-1185">Reference proteome</keyword>
<keyword evidence="8 11" id="KW-0560">Oxidoreductase</keyword>
<dbReference type="EC" id="1.1.1.169" evidence="4 11"/>
<evidence type="ECO:0000256" key="7">
    <source>
        <dbReference type="ARBA" id="ARBA00022857"/>
    </source>
</evidence>
<dbReference type="NCBIfam" id="TIGR00745">
    <property type="entry name" value="apbA_panE"/>
    <property type="match status" value="1"/>
</dbReference>
<proteinExistence type="inferred from homology"/>
<dbReference type="InterPro" id="IPR008927">
    <property type="entry name" value="6-PGluconate_DH-like_C_sf"/>
</dbReference>
<dbReference type="AlphaFoldDB" id="A0A0M2T323"/>
<keyword evidence="6 11" id="KW-0566">Pantothenate biosynthesis</keyword>
<dbReference type="GO" id="GO:0008677">
    <property type="term" value="F:2-dehydropantoate 2-reductase activity"/>
    <property type="evidence" value="ECO:0007669"/>
    <property type="project" value="UniProtKB-EC"/>
</dbReference>
<protein>
    <recommendedName>
        <fullName evidence="5 11">2-dehydropantoate 2-reductase</fullName>
        <ecNumber evidence="4 11">1.1.1.169</ecNumber>
    </recommendedName>
    <alternativeName>
        <fullName evidence="9 11">Ketopantoate reductase</fullName>
    </alternativeName>
</protein>
<comment type="pathway">
    <text evidence="2 11">Cofactor biosynthesis; (R)-pantothenate biosynthesis; (R)-pantoate from 3-methyl-2-oxobutanoate: step 2/2.</text>
</comment>
<dbReference type="InterPro" id="IPR050838">
    <property type="entry name" value="Ketopantoate_reductase"/>
</dbReference>
<name>A0A0M2T323_9BACI</name>
<gene>
    <name evidence="14" type="ORF">WQ57_02960</name>
</gene>
<evidence type="ECO:0000256" key="2">
    <source>
        <dbReference type="ARBA" id="ARBA00004994"/>
    </source>
</evidence>
<dbReference type="NCBIfam" id="NF005093">
    <property type="entry name" value="PRK06522.2-4"/>
    <property type="match status" value="1"/>
</dbReference>
<evidence type="ECO:0000256" key="6">
    <source>
        <dbReference type="ARBA" id="ARBA00022655"/>
    </source>
</evidence>
<feature type="domain" description="Ketopantoate reductase N-terminal" evidence="12">
    <location>
        <begin position="3"/>
        <end position="145"/>
    </location>
</feature>
<comment type="caution">
    <text evidence="14">The sequence shown here is derived from an EMBL/GenBank/DDBJ whole genome shotgun (WGS) entry which is preliminary data.</text>
</comment>
<evidence type="ECO:0000259" key="12">
    <source>
        <dbReference type="Pfam" id="PF02558"/>
    </source>
</evidence>
<dbReference type="PANTHER" id="PTHR43765">
    <property type="entry name" value="2-DEHYDROPANTOATE 2-REDUCTASE-RELATED"/>
    <property type="match status" value="1"/>
</dbReference>
<dbReference type="SUPFAM" id="SSF51735">
    <property type="entry name" value="NAD(P)-binding Rossmann-fold domains"/>
    <property type="match status" value="1"/>
</dbReference>
<dbReference type="Pfam" id="PF08546">
    <property type="entry name" value="ApbA_C"/>
    <property type="match status" value="1"/>
</dbReference>
<dbReference type="GO" id="GO:0005737">
    <property type="term" value="C:cytoplasm"/>
    <property type="evidence" value="ECO:0007669"/>
    <property type="project" value="TreeGrafter"/>
</dbReference>
<evidence type="ECO:0000256" key="8">
    <source>
        <dbReference type="ARBA" id="ARBA00023002"/>
    </source>
</evidence>
<dbReference type="InterPro" id="IPR013752">
    <property type="entry name" value="KPA_reductase"/>
</dbReference>
<dbReference type="InterPro" id="IPR003710">
    <property type="entry name" value="ApbA"/>
</dbReference>
<evidence type="ECO:0000256" key="10">
    <source>
        <dbReference type="ARBA" id="ARBA00048793"/>
    </source>
</evidence>
<dbReference type="RefSeq" id="WP_046522239.1">
    <property type="nucleotide sequence ID" value="NZ_LAYY01000002.1"/>
</dbReference>